<dbReference type="RefSeq" id="WP_175362804.1">
    <property type="nucleotide sequence ID" value="NZ_JABFMR010000010.1"/>
</dbReference>
<reference evidence="1 2" key="1">
    <citation type="journal article" date="2020" name="Front. Plant Sci.">
        <title>Isolation of Rhizosphere Bacteria That Improve Quality and Water Stress Tolerance in Greenhouse Ornamentals.</title>
        <authorList>
            <person name="Nordstedt N.P."/>
            <person name="Jones M.L."/>
        </authorList>
    </citation>
    <scope>NUCLEOTIDE SEQUENCE [LARGE SCALE GENOMIC DNA]</scope>
    <source>
        <strain evidence="1 2">C7D2</strain>
    </source>
</reference>
<evidence type="ECO:0000313" key="2">
    <source>
        <dbReference type="Proteomes" id="UP000536720"/>
    </source>
</evidence>
<evidence type="ECO:0008006" key="3">
    <source>
        <dbReference type="Google" id="ProtNLM"/>
    </source>
</evidence>
<gene>
    <name evidence="1" type="ORF">HNO91_14105</name>
</gene>
<dbReference type="AlphaFoldDB" id="A0A7Y5Z6A6"/>
<organism evidence="1 2">
    <name type="scientific">Pseudomonas corrugata</name>
    <dbReference type="NCBI Taxonomy" id="47879"/>
    <lineage>
        <taxon>Bacteria</taxon>
        <taxon>Pseudomonadati</taxon>
        <taxon>Pseudomonadota</taxon>
        <taxon>Gammaproteobacteria</taxon>
        <taxon>Pseudomonadales</taxon>
        <taxon>Pseudomonadaceae</taxon>
        <taxon>Pseudomonas</taxon>
    </lineage>
</organism>
<protein>
    <recommendedName>
        <fullName evidence="3">Phospholipase D-like domain-containing protein</fullName>
    </recommendedName>
</protein>
<dbReference type="CDD" id="cd09117">
    <property type="entry name" value="PLDc_Bfil_DEXD_like"/>
    <property type="match status" value="1"/>
</dbReference>
<dbReference type="Proteomes" id="UP000536720">
    <property type="component" value="Unassembled WGS sequence"/>
</dbReference>
<evidence type="ECO:0000313" key="1">
    <source>
        <dbReference type="EMBL" id="NUT87564.1"/>
    </source>
</evidence>
<accession>A0A7Y5Z6A6</accession>
<proteinExistence type="predicted"/>
<sequence length="397" mass="45084">MLITTIAQPTRQLGADITELLDSGFIFQEITFVSAFVGLRAVLRLKERFQLQAENFANVNFTVGIDLGGTSREVLEQLVQWRARTSIVHNPIPRITFHPKLYFFRSENFAVLFIGSNNWTDGGLYTNYELATRYDFSLPQDADHLNNILGPLQQFLYPNGPTTQPLTPQLIEVLSQRGTIVSEAEARRRRNQTVFAPINIGNAPPNPFMPVTHPLPPLLPTTLRANEQVISPIPVQQPIANGYQQNGVRPIGALVWQKALSASEALQINREGTNPVGGIRLTQARFEDLNGRIDQTEYFRNLFSYYHWGRELGRNRNSTQELAIIPMRIFILGRDYGVHEFEVSHKPDGEANQGNYTTIIRWGRYFSQLIPSLNLEGHYLSLYETADPDVRFFIEVS</sequence>
<name>A0A7Y5Z6A6_9PSED</name>
<comment type="caution">
    <text evidence="1">The sequence shown here is derived from an EMBL/GenBank/DDBJ whole genome shotgun (WGS) entry which is preliminary data.</text>
</comment>
<dbReference type="EMBL" id="JABFMR010000010">
    <property type="protein sequence ID" value="NUT87564.1"/>
    <property type="molecule type" value="Genomic_DNA"/>
</dbReference>
<dbReference type="Gene3D" id="3.30.870.10">
    <property type="entry name" value="Endonuclease Chain A"/>
    <property type="match status" value="1"/>
</dbReference>